<evidence type="ECO:0000256" key="1">
    <source>
        <dbReference type="SAM" id="SignalP"/>
    </source>
</evidence>
<keyword evidence="1" id="KW-0732">Signal</keyword>
<sequence length="193" mass="20883">MKKRCYATNILWLASLLLLAILSIASATAQIYKKTLDDGTVIYTDEKQDGSEPVQVEPVVTEFRSLAPPPSSAPVANDDSSDYVGPAQISIVSPQQQQSIRSNEGIVEVQWQAEVGDSKIRLHYELWVDSQLAYDGPATGVTLSALNRGEHRLQVRLFEDGGNELARSETVVVYIHKASVFNPALQGGGGAGD</sequence>
<proteinExistence type="predicted"/>
<dbReference type="RefSeq" id="WP_026860563.1">
    <property type="nucleotide sequence ID" value="NZ_PIQE01000003.1"/>
</dbReference>
<feature type="signal peptide" evidence="1">
    <location>
        <begin position="1"/>
        <end position="29"/>
    </location>
</feature>
<gene>
    <name evidence="2" type="ORF">CWI80_10480</name>
</gene>
<comment type="caution">
    <text evidence="2">The sequence shown here is derived from an EMBL/GenBank/DDBJ whole genome shotgun (WGS) entry which is preliminary data.</text>
</comment>
<name>A0A432Z2U5_9GAMM</name>
<evidence type="ECO:0000313" key="2">
    <source>
        <dbReference type="EMBL" id="RUO72214.1"/>
    </source>
</evidence>
<keyword evidence="3" id="KW-1185">Reference proteome</keyword>
<feature type="chain" id="PRO_5019133554" evidence="1">
    <location>
        <begin position="30"/>
        <end position="193"/>
    </location>
</feature>
<protein>
    <submittedName>
        <fullName evidence="2">DUF4124 domain-containing protein</fullName>
    </submittedName>
</protein>
<dbReference type="Proteomes" id="UP000287022">
    <property type="component" value="Unassembled WGS sequence"/>
</dbReference>
<dbReference type="STRING" id="1122124.GCA_000423165_01824"/>
<organism evidence="2 3">
    <name type="scientific">Pseudidiomarina sediminum</name>
    <dbReference type="NCBI Taxonomy" id="431675"/>
    <lineage>
        <taxon>Bacteria</taxon>
        <taxon>Pseudomonadati</taxon>
        <taxon>Pseudomonadota</taxon>
        <taxon>Gammaproteobacteria</taxon>
        <taxon>Alteromonadales</taxon>
        <taxon>Idiomarinaceae</taxon>
        <taxon>Pseudidiomarina</taxon>
    </lineage>
</organism>
<reference evidence="3" key="1">
    <citation type="journal article" date="2018" name="Front. Microbiol.">
        <title>Genome-Based Analysis Reveals the Taxonomy and Diversity of the Family Idiomarinaceae.</title>
        <authorList>
            <person name="Liu Y."/>
            <person name="Lai Q."/>
            <person name="Shao Z."/>
        </authorList>
    </citation>
    <scope>NUCLEOTIDE SEQUENCE [LARGE SCALE GENOMIC DNA]</scope>
    <source>
        <strain evidence="3">c121</strain>
    </source>
</reference>
<accession>A0A432Z2U5</accession>
<dbReference type="EMBL" id="PIQE01000003">
    <property type="protein sequence ID" value="RUO72214.1"/>
    <property type="molecule type" value="Genomic_DNA"/>
</dbReference>
<evidence type="ECO:0000313" key="3">
    <source>
        <dbReference type="Proteomes" id="UP000287022"/>
    </source>
</evidence>
<dbReference type="AlphaFoldDB" id="A0A432Z2U5"/>